<keyword evidence="3" id="KW-1185">Reference proteome</keyword>
<sequence>METLRHLLSFVYAYSTDKYAPIKVWQNPNDPSDYVSCPQLAARPAREKLYAQLCDESEIEVRENGRCERDAIKVTSSLYCNYALAMRTDFTSQRPARPIWFVDGTGGSLGRGVCHAEIGSADFTRDCYQSRATLGPLALYSGNDHAAPLRENLQTAAAGFNKLILAGEIKLRDGGRIPAEPILVADLQGVKCMAGQTESCHAVHCKCAKGDKQHKLPDGQFRTFEEVDAWISSNGCEFREFDWMCASAHFSPGVARGGRYTAFACPHCDYSPSTEARWRADYKEFVALTDEEQAERRRAHVANAAHAHQELYMPPLLYLDMTHAGVDNLHLVYLNLFKHLFKYTVHEPLPDSKKKLVREYLKSQGYYSYAADADEDDPVKRWIGREVKRFLHEAHLHLPFLLQLAAAPLDVCGARASDLDADGREAMDADDEFDPTSEELQAEAEAEPEMMSNADKWDHFLALVRLVESKWDRDDDDYRKLRAVSWFNQMAICYADLMQLKPTMQSWVPHIALNIVTRQMVILGDPMRRSADACESYGAVVKKFIKHLTCRRTIKEEQSNHTRVTSLGNKVIWKQHFRKGFIQQAFSRLCVREGILHGESNQPFLQRADERQKHSGLRGSKIEKEECEPSPTVREHMLREADRA</sequence>
<dbReference type="AlphaFoldDB" id="A0AB34JFS7"/>
<evidence type="ECO:0000313" key="3">
    <source>
        <dbReference type="Proteomes" id="UP001515480"/>
    </source>
</evidence>
<evidence type="ECO:0000256" key="1">
    <source>
        <dbReference type="SAM" id="MobiDB-lite"/>
    </source>
</evidence>
<reference evidence="2 3" key="1">
    <citation type="journal article" date="2024" name="Science">
        <title>Giant polyketide synthase enzymes in the biosynthesis of giant marine polyether toxins.</title>
        <authorList>
            <person name="Fallon T.R."/>
            <person name="Shende V.V."/>
            <person name="Wierzbicki I.H."/>
            <person name="Pendleton A.L."/>
            <person name="Watervoot N.F."/>
            <person name="Auber R.P."/>
            <person name="Gonzalez D.J."/>
            <person name="Wisecaver J.H."/>
            <person name="Moore B.S."/>
        </authorList>
    </citation>
    <scope>NUCLEOTIDE SEQUENCE [LARGE SCALE GENOMIC DNA]</scope>
    <source>
        <strain evidence="2 3">12B1</strain>
    </source>
</reference>
<comment type="caution">
    <text evidence="2">The sequence shown here is derived from an EMBL/GenBank/DDBJ whole genome shotgun (WGS) entry which is preliminary data.</text>
</comment>
<proteinExistence type="predicted"/>
<name>A0AB34JFS7_PRYPA</name>
<dbReference type="EMBL" id="JBGBPQ010000008">
    <property type="protein sequence ID" value="KAL1520724.1"/>
    <property type="molecule type" value="Genomic_DNA"/>
</dbReference>
<dbReference type="Proteomes" id="UP001515480">
    <property type="component" value="Unassembled WGS sequence"/>
</dbReference>
<evidence type="ECO:0000313" key="2">
    <source>
        <dbReference type="EMBL" id="KAL1520724.1"/>
    </source>
</evidence>
<organism evidence="2 3">
    <name type="scientific">Prymnesium parvum</name>
    <name type="common">Toxic golden alga</name>
    <dbReference type="NCBI Taxonomy" id="97485"/>
    <lineage>
        <taxon>Eukaryota</taxon>
        <taxon>Haptista</taxon>
        <taxon>Haptophyta</taxon>
        <taxon>Prymnesiophyceae</taxon>
        <taxon>Prymnesiales</taxon>
        <taxon>Prymnesiaceae</taxon>
        <taxon>Prymnesium</taxon>
    </lineage>
</organism>
<feature type="compositionally biased region" description="Basic and acidic residues" evidence="1">
    <location>
        <begin position="633"/>
        <end position="644"/>
    </location>
</feature>
<accession>A0AB34JFS7</accession>
<feature type="region of interest" description="Disordered" evidence="1">
    <location>
        <begin position="602"/>
        <end position="644"/>
    </location>
</feature>
<gene>
    <name evidence="2" type="ORF">AB1Y20_022293</name>
</gene>
<protein>
    <submittedName>
        <fullName evidence="2">Uncharacterized protein</fullName>
    </submittedName>
</protein>